<feature type="compositionally biased region" description="Pro residues" evidence="1">
    <location>
        <begin position="7"/>
        <end position="19"/>
    </location>
</feature>
<dbReference type="Proteomes" id="UP000611554">
    <property type="component" value="Unassembled WGS sequence"/>
</dbReference>
<feature type="compositionally biased region" description="Basic and acidic residues" evidence="1">
    <location>
        <begin position="121"/>
        <end position="138"/>
    </location>
</feature>
<evidence type="ECO:0000259" key="2">
    <source>
        <dbReference type="Pfam" id="PF04542"/>
    </source>
</evidence>
<accession>A0ABQ2R6E6</accession>
<gene>
    <name evidence="3" type="ORF">GCM10010140_46270</name>
</gene>
<feature type="compositionally biased region" description="Basic and acidic residues" evidence="1">
    <location>
        <begin position="252"/>
        <end position="262"/>
    </location>
</feature>
<keyword evidence="4" id="KW-1185">Reference proteome</keyword>
<dbReference type="RefSeq" id="WP_189248561.1">
    <property type="nucleotide sequence ID" value="NZ_BMQJ01000012.1"/>
</dbReference>
<dbReference type="Pfam" id="PF04542">
    <property type="entry name" value="Sigma70_r2"/>
    <property type="match status" value="1"/>
</dbReference>
<dbReference type="Gene3D" id="1.10.1740.10">
    <property type="match status" value="1"/>
</dbReference>
<protein>
    <recommendedName>
        <fullName evidence="2">RNA polymerase sigma-70 region 2 domain-containing protein</fullName>
    </recommendedName>
</protein>
<dbReference type="EMBL" id="BMQJ01000012">
    <property type="protein sequence ID" value="GGQ10853.1"/>
    <property type="molecule type" value="Genomic_DNA"/>
</dbReference>
<evidence type="ECO:0000256" key="1">
    <source>
        <dbReference type="SAM" id="MobiDB-lite"/>
    </source>
</evidence>
<organism evidence="3 4">
    <name type="scientific">Streptosporangium pseudovulgare</name>
    <dbReference type="NCBI Taxonomy" id="35765"/>
    <lineage>
        <taxon>Bacteria</taxon>
        <taxon>Bacillati</taxon>
        <taxon>Actinomycetota</taxon>
        <taxon>Actinomycetes</taxon>
        <taxon>Streptosporangiales</taxon>
        <taxon>Streptosporangiaceae</taxon>
        <taxon>Streptosporangium</taxon>
    </lineage>
</organism>
<evidence type="ECO:0000313" key="3">
    <source>
        <dbReference type="EMBL" id="GGQ10853.1"/>
    </source>
</evidence>
<dbReference type="InterPro" id="IPR013325">
    <property type="entry name" value="RNA_pol_sigma_r2"/>
</dbReference>
<reference evidence="4" key="1">
    <citation type="journal article" date="2019" name="Int. J. Syst. Evol. Microbiol.">
        <title>The Global Catalogue of Microorganisms (GCM) 10K type strain sequencing project: providing services to taxonomists for standard genome sequencing and annotation.</title>
        <authorList>
            <consortium name="The Broad Institute Genomics Platform"/>
            <consortium name="The Broad Institute Genome Sequencing Center for Infectious Disease"/>
            <person name="Wu L."/>
            <person name="Ma J."/>
        </authorList>
    </citation>
    <scope>NUCLEOTIDE SEQUENCE [LARGE SCALE GENOMIC DNA]</scope>
    <source>
        <strain evidence="4">JCM 3115</strain>
    </source>
</reference>
<comment type="caution">
    <text evidence="3">The sequence shown here is derived from an EMBL/GenBank/DDBJ whole genome shotgun (WGS) entry which is preliminary data.</text>
</comment>
<feature type="region of interest" description="Disordered" evidence="1">
    <location>
        <begin position="252"/>
        <end position="293"/>
    </location>
</feature>
<dbReference type="SUPFAM" id="SSF88946">
    <property type="entry name" value="Sigma2 domain of RNA polymerase sigma factors"/>
    <property type="match status" value="1"/>
</dbReference>
<evidence type="ECO:0000313" key="4">
    <source>
        <dbReference type="Proteomes" id="UP000611554"/>
    </source>
</evidence>
<sequence>MIAPRSAPGPEPGYAPDPEPGSRTGFEADGSPPVLDFDRIFDDHFTEIHRYVARRLDVHAADDLAAETFLRAFRDRRRFDAARGEIRPWLYGIATNLLAKHRRNEIRRWKALARTAVRDTAGHHGGHAEGHEDAETARPARHRARLRPRPWAWTAATAAATAAVILAVTAGVGAGGGSADGPATAVSAPDGRQALLDIAVRAEALPAETPGAYWRRRSVAGSFTRWGDGSARYMVLFTTELDSWSPRDPRDPAFTRLDRMEGRPAASEDVATWREQGAPRSQGPKDALRRGGPIAECAGEPGCTPKPVGCTYSWQVDPKGILYDRRMTELTFADLEALPRDAGTLLERFKAISRENRSPSQEQNWSFSAVSLLNLPSPPGLRAAALRVLAGLPGTRVAGEITDPLGRPGVAVRINADETGETEIGDAMVPIDYQIVLDPVTGEMTGERSTVVRDAEGVTAGTVIGYAAYTEQGWTGERPERPEGCKEGSVG</sequence>
<dbReference type="InterPro" id="IPR047789">
    <property type="entry name" value="CU044_5270-like"/>
</dbReference>
<feature type="region of interest" description="Disordered" evidence="1">
    <location>
        <begin position="1"/>
        <end position="29"/>
    </location>
</feature>
<name>A0ABQ2R6E6_9ACTN</name>
<dbReference type="NCBIfam" id="NF038083">
    <property type="entry name" value="CU044_5270_fam"/>
    <property type="match status" value="1"/>
</dbReference>
<dbReference type="InterPro" id="IPR007627">
    <property type="entry name" value="RNA_pol_sigma70_r2"/>
</dbReference>
<proteinExistence type="predicted"/>
<feature type="domain" description="RNA polymerase sigma-70 region 2" evidence="2">
    <location>
        <begin position="43"/>
        <end position="105"/>
    </location>
</feature>
<feature type="region of interest" description="Disordered" evidence="1">
    <location>
        <begin position="121"/>
        <end position="143"/>
    </location>
</feature>